<gene>
    <name evidence="3" type="ORF">Sangu_0184300</name>
</gene>
<feature type="domain" description="Retrotransposon Copia-like N-terminal" evidence="2">
    <location>
        <begin position="28"/>
        <end position="73"/>
    </location>
</feature>
<evidence type="ECO:0000313" key="3">
    <source>
        <dbReference type="EMBL" id="KAL0381200.1"/>
    </source>
</evidence>
<reference evidence="3" key="2">
    <citation type="journal article" date="2024" name="Plant">
        <title>Genomic evolution and insights into agronomic trait innovations of Sesamum species.</title>
        <authorList>
            <person name="Miao H."/>
            <person name="Wang L."/>
            <person name="Qu L."/>
            <person name="Liu H."/>
            <person name="Sun Y."/>
            <person name="Le M."/>
            <person name="Wang Q."/>
            <person name="Wei S."/>
            <person name="Zheng Y."/>
            <person name="Lin W."/>
            <person name="Duan Y."/>
            <person name="Cao H."/>
            <person name="Xiong S."/>
            <person name="Wang X."/>
            <person name="Wei L."/>
            <person name="Li C."/>
            <person name="Ma Q."/>
            <person name="Ju M."/>
            <person name="Zhao R."/>
            <person name="Li G."/>
            <person name="Mu C."/>
            <person name="Tian Q."/>
            <person name="Mei H."/>
            <person name="Zhang T."/>
            <person name="Gao T."/>
            <person name="Zhang H."/>
        </authorList>
    </citation>
    <scope>NUCLEOTIDE SEQUENCE</scope>
    <source>
        <strain evidence="3">G01</strain>
    </source>
</reference>
<dbReference type="PANTHER" id="PTHR37610">
    <property type="entry name" value="CCHC-TYPE DOMAIN-CONTAINING PROTEIN"/>
    <property type="match status" value="1"/>
</dbReference>
<evidence type="ECO:0000256" key="1">
    <source>
        <dbReference type="SAM" id="MobiDB-lite"/>
    </source>
</evidence>
<feature type="region of interest" description="Disordered" evidence="1">
    <location>
        <begin position="1"/>
        <end position="20"/>
    </location>
</feature>
<name>A0AAW2RLR2_9LAMI</name>
<dbReference type="AlphaFoldDB" id="A0AAW2RLR2"/>
<dbReference type="InterPro" id="IPR029472">
    <property type="entry name" value="Copia-like_N"/>
</dbReference>
<dbReference type="Pfam" id="PF14244">
    <property type="entry name" value="Retrotran_gag_3"/>
    <property type="match status" value="1"/>
</dbReference>
<organism evidence="3">
    <name type="scientific">Sesamum angustifolium</name>
    <dbReference type="NCBI Taxonomy" id="2727405"/>
    <lineage>
        <taxon>Eukaryota</taxon>
        <taxon>Viridiplantae</taxon>
        <taxon>Streptophyta</taxon>
        <taxon>Embryophyta</taxon>
        <taxon>Tracheophyta</taxon>
        <taxon>Spermatophyta</taxon>
        <taxon>Magnoliopsida</taxon>
        <taxon>eudicotyledons</taxon>
        <taxon>Gunneridae</taxon>
        <taxon>Pentapetalae</taxon>
        <taxon>asterids</taxon>
        <taxon>lamiids</taxon>
        <taxon>Lamiales</taxon>
        <taxon>Pedaliaceae</taxon>
        <taxon>Sesamum</taxon>
    </lineage>
</organism>
<evidence type="ECO:0000259" key="2">
    <source>
        <dbReference type="Pfam" id="PF14244"/>
    </source>
</evidence>
<sequence>MIESTTATTSTTNQRPQHEYEVSKLEVFDNPGMMLVSVLLNGTSWLSWSRAVHRSLRAKSKLGFITGECVKPAMGTEGYEP</sequence>
<proteinExistence type="predicted"/>
<dbReference type="EMBL" id="JACGWK010000001">
    <property type="protein sequence ID" value="KAL0381200.1"/>
    <property type="molecule type" value="Genomic_DNA"/>
</dbReference>
<dbReference type="PANTHER" id="PTHR37610:SF40">
    <property type="entry name" value="OS01G0909600 PROTEIN"/>
    <property type="match status" value="1"/>
</dbReference>
<accession>A0AAW2RLR2</accession>
<comment type="caution">
    <text evidence="3">The sequence shown here is derived from an EMBL/GenBank/DDBJ whole genome shotgun (WGS) entry which is preliminary data.</text>
</comment>
<protein>
    <recommendedName>
        <fullName evidence="2">Retrotransposon Copia-like N-terminal domain-containing protein</fullName>
    </recommendedName>
</protein>
<feature type="compositionally biased region" description="Low complexity" evidence="1">
    <location>
        <begin position="1"/>
        <end position="12"/>
    </location>
</feature>
<reference evidence="3" key="1">
    <citation type="submission" date="2020-06" db="EMBL/GenBank/DDBJ databases">
        <authorList>
            <person name="Li T."/>
            <person name="Hu X."/>
            <person name="Zhang T."/>
            <person name="Song X."/>
            <person name="Zhang H."/>
            <person name="Dai N."/>
            <person name="Sheng W."/>
            <person name="Hou X."/>
            <person name="Wei L."/>
        </authorList>
    </citation>
    <scope>NUCLEOTIDE SEQUENCE</scope>
    <source>
        <strain evidence="3">G01</strain>
        <tissue evidence="3">Leaf</tissue>
    </source>
</reference>